<evidence type="ECO:0000256" key="1">
    <source>
        <dbReference type="SAM" id="Phobius"/>
    </source>
</evidence>
<keyword evidence="1" id="KW-1133">Transmembrane helix</keyword>
<sequence length="262" mass="30189">MSKSKLDRLNSCNICKKRKLNEDNRAICSLTDAFAEFNNECKDFSVDIAEYTRLRENLKSIIKEVNAKYRGKPVDLVGNDNPKCYETPIFFAETNKIPDCINISKNIVVKVIEYLFFAGMILGTIYLTIFKANENIISSAIIGISFSFLFLLLAKTHLIENTQKIILDYNGMEIIGGETTKHFWKDIIDVNILTTRSATKGGISYSRRLIIDNISSEIFEYPTQDLLGRRNAEKVLYWAKKYHEIYWDKKIKYEAQHAAHNT</sequence>
<evidence type="ECO:0000313" key="3">
    <source>
        <dbReference type="Proteomes" id="UP000679220"/>
    </source>
</evidence>
<dbReference type="AlphaFoldDB" id="A0A941FCM6"/>
<dbReference type="Proteomes" id="UP000679220">
    <property type="component" value="Unassembled WGS sequence"/>
</dbReference>
<feature type="transmembrane region" description="Helical" evidence="1">
    <location>
        <begin position="111"/>
        <end position="130"/>
    </location>
</feature>
<organism evidence="2 3">
    <name type="scientific">Carboxylicivirga sediminis</name>
    <dbReference type="NCBI Taxonomy" id="2006564"/>
    <lineage>
        <taxon>Bacteria</taxon>
        <taxon>Pseudomonadati</taxon>
        <taxon>Bacteroidota</taxon>
        <taxon>Bacteroidia</taxon>
        <taxon>Marinilabiliales</taxon>
        <taxon>Marinilabiliaceae</taxon>
        <taxon>Carboxylicivirga</taxon>
    </lineage>
</organism>
<dbReference type="RefSeq" id="WP_212193361.1">
    <property type="nucleotide sequence ID" value="NZ_JAGTAR010000065.1"/>
</dbReference>
<name>A0A941FCM6_9BACT</name>
<keyword evidence="3" id="KW-1185">Reference proteome</keyword>
<keyword evidence="1" id="KW-0812">Transmembrane</keyword>
<evidence type="ECO:0000313" key="2">
    <source>
        <dbReference type="EMBL" id="MBR8538339.1"/>
    </source>
</evidence>
<gene>
    <name evidence="2" type="ORF">KDU71_22400</name>
</gene>
<feature type="transmembrane region" description="Helical" evidence="1">
    <location>
        <begin position="136"/>
        <end position="154"/>
    </location>
</feature>
<reference evidence="2" key="2">
    <citation type="submission" date="2021-04" db="EMBL/GenBank/DDBJ databases">
        <authorList>
            <person name="Zhang T."/>
            <person name="Zhang Y."/>
            <person name="Lu D."/>
            <person name="Zuo D."/>
            <person name="Du Z."/>
        </authorList>
    </citation>
    <scope>NUCLEOTIDE SEQUENCE</scope>
    <source>
        <strain evidence="2">JR1</strain>
    </source>
</reference>
<proteinExistence type="predicted"/>
<comment type="caution">
    <text evidence="2">The sequence shown here is derived from an EMBL/GenBank/DDBJ whole genome shotgun (WGS) entry which is preliminary data.</text>
</comment>
<keyword evidence="1" id="KW-0472">Membrane</keyword>
<dbReference type="EMBL" id="JAGTAR010000065">
    <property type="protein sequence ID" value="MBR8538339.1"/>
    <property type="molecule type" value="Genomic_DNA"/>
</dbReference>
<protein>
    <submittedName>
        <fullName evidence="2">Uncharacterized protein</fullName>
    </submittedName>
</protein>
<reference evidence="2" key="1">
    <citation type="journal article" date="2018" name="Int. J. Syst. Evol. Microbiol.">
        <title>Carboxylicivirga sediminis sp. nov., isolated from coastal sediment.</title>
        <authorList>
            <person name="Wang F.Q."/>
            <person name="Ren L.H."/>
            <person name="Zou R.J."/>
            <person name="Sun Y.Z."/>
            <person name="Liu X.J."/>
            <person name="Jiang F."/>
            <person name="Liu L.J."/>
        </authorList>
    </citation>
    <scope>NUCLEOTIDE SEQUENCE</scope>
    <source>
        <strain evidence="2">JR1</strain>
    </source>
</reference>
<accession>A0A941FCM6</accession>